<dbReference type="SUPFAM" id="SSF54909">
    <property type="entry name" value="Dimeric alpha+beta barrel"/>
    <property type="match status" value="1"/>
</dbReference>
<name>A0A9X1V875_9BACL</name>
<dbReference type="InterPro" id="IPR011008">
    <property type="entry name" value="Dimeric_a/b-barrel"/>
</dbReference>
<gene>
    <name evidence="1" type="ORF">MM817_00831</name>
</gene>
<dbReference type="EMBL" id="JALBUF010000001">
    <property type="protein sequence ID" value="MCI0182570.1"/>
    <property type="molecule type" value="Genomic_DNA"/>
</dbReference>
<organism evidence="1 2">
    <name type="scientific">Sulfoacidibacillus ferrooxidans</name>
    <dbReference type="NCBI Taxonomy" id="2005001"/>
    <lineage>
        <taxon>Bacteria</taxon>
        <taxon>Bacillati</taxon>
        <taxon>Bacillota</taxon>
        <taxon>Bacilli</taxon>
        <taxon>Bacillales</taxon>
        <taxon>Alicyclobacillaceae</taxon>
        <taxon>Sulfoacidibacillus</taxon>
    </lineage>
</organism>
<dbReference type="Gene3D" id="3.30.70.100">
    <property type="match status" value="1"/>
</dbReference>
<evidence type="ECO:0000313" key="2">
    <source>
        <dbReference type="Proteomes" id="UP001139263"/>
    </source>
</evidence>
<dbReference type="AlphaFoldDB" id="A0A9X1V875"/>
<protein>
    <recommendedName>
        <fullName evidence="3">Ethyl tert-butyl ether degradation protein EthD</fullName>
    </recommendedName>
</protein>
<proteinExistence type="predicted"/>
<sequence>MVKMVVLYKQPENSELFDEKYFGEHLELNAMTPGIVRSEISRFFDLRGGQTEYYVMAEVYFADRDALLFALKSPESKAAGAQLQSFASGLATFHFAEVIEA</sequence>
<dbReference type="InterPro" id="IPR009799">
    <property type="entry name" value="EthD_dom"/>
</dbReference>
<accession>A0A9X1V875</accession>
<dbReference type="NCBIfam" id="TIGR02118">
    <property type="entry name" value="EthD family reductase"/>
    <property type="match status" value="1"/>
</dbReference>
<dbReference type="GO" id="GO:0016491">
    <property type="term" value="F:oxidoreductase activity"/>
    <property type="evidence" value="ECO:0007669"/>
    <property type="project" value="InterPro"/>
</dbReference>
<dbReference type="RefSeq" id="WP_241712154.1">
    <property type="nucleotide sequence ID" value="NZ_JALBUF010000001.1"/>
</dbReference>
<dbReference type="Proteomes" id="UP001139263">
    <property type="component" value="Unassembled WGS sequence"/>
</dbReference>
<evidence type="ECO:0008006" key="3">
    <source>
        <dbReference type="Google" id="ProtNLM"/>
    </source>
</evidence>
<reference evidence="1" key="1">
    <citation type="submission" date="2022-03" db="EMBL/GenBank/DDBJ databases">
        <title>Draft Genome Sequence of Firmicute Strain S0AB, a Heterotrophic Iron/Sulfur-Oxidizing Extreme Acidophile.</title>
        <authorList>
            <person name="Vergara E."/>
            <person name="Pakostova E."/>
            <person name="Johnson D.B."/>
            <person name="Holmes D.S."/>
        </authorList>
    </citation>
    <scope>NUCLEOTIDE SEQUENCE</scope>
    <source>
        <strain evidence="1">S0AB</strain>
    </source>
</reference>
<evidence type="ECO:0000313" key="1">
    <source>
        <dbReference type="EMBL" id="MCI0182570.1"/>
    </source>
</evidence>
<comment type="caution">
    <text evidence="1">The sequence shown here is derived from an EMBL/GenBank/DDBJ whole genome shotgun (WGS) entry which is preliminary data.</text>
</comment>
<keyword evidence="2" id="KW-1185">Reference proteome</keyword>